<evidence type="ECO:0000313" key="2">
    <source>
        <dbReference type="EMBL" id="GAA3034989.1"/>
    </source>
</evidence>
<name>A0ABP6L8P4_9ACTN</name>
<accession>A0ABP6L8P4</accession>
<reference evidence="3" key="1">
    <citation type="journal article" date="2019" name="Int. J. Syst. Evol. Microbiol.">
        <title>The Global Catalogue of Microorganisms (GCM) 10K type strain sequencing project: providing services to taxonomists for standard genome sequencing and annotation.</title>
        <authorList>
            <consortium name="The Broad Institute Genomics Platform"/>
            <consortium name="The Broad Institute Genome Sequencing Center for Infectious Disease"/>
            <person name="Wu L."/>
            <person name="Ma J."/>
        </authorList>
    </citation>
    <scope>NUCLEOTIDE SEQUENCE [LARGE SCALE GENOMIC DNA]</scope>
    <source>
        <strain evidence="3">JCM 9091</strain>
    </source>
</reference>
<dbReference type="Proteomes" id="UP001501532">
    <property type="component" value="Unassembled WGS sequence"/>
</dbReference>
<feature type="region of interest" description="Disordered" evidence="1">
    <location>
        <begin position="1"/>
        <end position="62"/>
    </location>
</feature>
<gene>
    <name evidence="2" type="ORF">GCM10010448_16600</name>
</gene>
<evidence type="ECO:0000256" key="1">
    <source>
        <dbReference type="SAM" id="MobiDB-lite"/>
    </source>
</evidence>
<feature type="compositionally biased region" description="Polar residues" evidence="1">
    <location>
        <begin position="8"/>
        <end position="18"/>
    </location>
</feature>
<sequence>MTVASAGDSVSGQGTTVPSPAAPHCSVEVETSVVLSPVSSADHHERQPSAPFRSKAAVVPPG</sequence>
<keyword evidence="3" id="KW-1185">Reference proteome</keyword>
<protein>
    <submittedName>
        <fullName evidence="2">Uncharacterized protein</fullName>
    </submittedName>
</protein>
<proteinExistence type="predicted"/>
<evidence type="ECO:0000313" key="3">
    <source>
        <dbReference type="Proteomes" id="UP001501532"/>
    </source>
</evidence>
<dbReference type="EMBL" id="BAAAUF010000012">
    <property type="protein sequence ID" value="GAA3034989.1"/>
    <property type="molecule type" value="Genomic_DNA"/>
</dbReference>
<comment type="caution">
    <text evidence="2">The sequence shown here is derived from an EMBL/GenBank/DDBJ whole genome shotgun (WGS) entry which is preliminary data.</text>
</comment>
<organism evidence="2 3">
    <name type="scientific">Streptomyces glomeratus</name>
    <dbReference type="NCBI Taxonomy" id="284452"/>
    <lineage>
        <taxon>Bacteria</taxon>
        <taxon>Bacillati</taxon>
        <taxon>Actinomycetota</taxon>
        <taxon>Actinomycetes</taxon>
        <taxon>Kitasatosporales</taxon>
        <taxon>Streptomycetaceae</taxon>
        <taxon>Streptomyces</taxon>
    </lineage>
</organism>